<dbReference type="Pfam" id="PF00282">
    <property type="entry name" value="Pyridoxal_deC"/>
    <property type="match status" value="1"/>
</dbReference>
<keyword evidence="3" id="KW-0210">Decarboxylase</keyword>
<dbReference type="Gene3D" id="3.40.640.10">
    <property type="entry name" value="Type I PLP-dependent aspartate aminotransferase-like (Major domain)"/>
    <property type="match status" value="1"/>
</dbReference>
<evidence type="ECO:0000313" key="9">
    <source>
        <dbReference type="Proteomes" id="UP000076335"/>
    </source>
</evidence>
<name>A0A154LAG3_9PROT</name>
<comment type="similarity">
    <text evidence="2 7">Belongs to the group II decarboxylase family.</text>
</comment>
<organism evidence="8 9">
    <name type="scientific">Thalassospira lucentensis</name>
    <dbReference type="NCBI Taxonomy" id="168935"/>
    <lineage>
        <taxon>Bacteria</taxon>
        <taxon>Pseudomonadati</taxon>
        <taxon>Pseudomonadota</taxon>
        <taxon>Alphaproteobacteria</taxon>
        <taxon>Rhodospirillales</taxon>
        <taxon>Thalassospiraceae</taxon>
        <taxon>Thalassospira</taxon>
    </lineage>
</organism>
<dbReference type="InterPro" id="IPR015422">
    <property type="entry name" value="PyrdxlP-dep_Trfase_small"/>
</dbReference>
<dbReference type="PROSITE" id="PS00392">
    <property type="entry name" value="DDC_GAD_HDC_YDC"/>
    <property type="match status" value="1"/>
</dbReference>
<dbReference type="EMBL" id="LPVY01000003">
    <property type="protein sequence ID" value="KZB68281.1"/>
    <property type="molecule type" value="Genomic_DNA"/>
</dbReference>
<dbReference type="InterPro" id="IPR002129">
    <property type="entry name" value="PyrdxlP-dep_de-COase"/>
</dbReference>
<comment type="caution">
    <text evidence="8">The sequence shown here is derived from an EMBL/GenBank/DDBJ whole genome shotgun (WGS) entry which is preliminary data.</text>
</comment>
<dbReference type="GO" id="GO:0019752">
    <property type="term" value="P:carboxylic acid metabolic process"/>
    <property type="evidence" value="ECO:0007669"/>
    <property type="project" value="InterPro"/>
</dbReference>
<evidence type="ECO:0000256" key="2">
    <source>
        <dbReference type="ARBA" id="ARBA00009533"/>
    </source>
</evidence>
<evidence type="ECO:0000256" key="3">
    <source>
        <dbReference type="ARBA" id="ARBA00022793"/>
    </source>
</evidence>
<dbReference type="GO" id="GO:0030170">
    <property type="term" value="F:pyridoxal phosphate binding"/>
    <property type="evidence" value="ECO:0007669"/>
    <property type="project" value="InterPro"/>
</dbReference>
<evidence type="ECO:0000256" key="6">
    <source>
        <dbReference type="PIRSR" id="PIRSR602129-50"/>
    </source>
</evidence>
<dbReference type="InterPro" id="IPR010977">
    <property type="entry name" value="Aromatic_deC"/>
</dbReference>
<dbReference type="InterPro" id="IPR015424">
    <property type="entry name" value="PyrdxlP-dep_Trfase"/>
</dbReference>
<dbReference type="InterPro" id="IPR021115">
    <property type="entry name" value="Pyridoxal-P_BS"/>
</dbReference>
<evidence type="ECO:0000256" key="7">
    <source>
        <dbReference type="RuleBase" id="RU000382"/>
    </source>
</evidence>
<dbReference type="Proteomes" id="UP000076335">
    <property type="component" value="Unassembled WGS sequence"/>
</dbReference>
<keyword evidence="4 6" id="KW-0663">Pyridoxal phosphate</keyword>
<accession>A0A154LAG3</accession>
<dbReference type="Gene3D" id="3.90.1150.10">
    <property type="entry name" value="Aspartate Aminotransferase, domain 1"/>
    <property type="match status" value="1"/>
</dbReference>
<protein>
    <submittedName>
        <fullName evidence="8">Glutamate decarboxylase</fullName>
    </submittedName>
</protein>
<dbReference type="PANTHER" id="PTHR11999:SF70">
    <property type="entry name" value="MIP05841P"/>
    <property type="match status" value="1"/>
</dbReference>
<dbReference type="RefSeq" id="WP_062949261.1">
    <property type="nucleotide sequence ID" value="NZ_LPVY01000003.1"/>
</dbReference>
<proteinExistence type="inferred from homology"/>
<evidence type="ECO:0000256" key="1">
    <source>
        <dbReference type="ARBA" id="ARBA00001933"/>
    </source>
</evidence>
<dbReference type="PANTHER" id="PTHR11999">
    <property type="entry name" value="GROUP II PYRIDOXAL-5-PHOSPHATE DECARBOXYLASE"/>
    <property type="match status" value="1"/>
</dbReference>
<sequence length="477" mass="51112">MSRPLNRAESSPTAPTARHLMFDDLEQLDQILAATSDMARAFVQGADDMDVTCRDFSAFDPSRPMPGQGRGTLDALRAAKEEILPLLAASIGPRYLGFVTGGTTPAALAGDWLTAAVDQNATGPEGSVTAAVEEQVISWLCDLAGLPKGRFDGVLTTGATVSNLLGLVAGRQWCGQQIGVDVDADGAGVLPSFEIFAASPHASMIKDLSVTGIGRNSFTKVATQPGTEETDIVDLKAKLAASTAKAKMVIASAGTVNATDFDNLVAIADLCAAFGAWLHVDAAFGMFAALDDRRAHLLAGLDRADSITSDGHKWLNVPYDCGIFLTRHIRVLETCCRAFAPYLQTEAVGNMYINRGVENSRRFRALPLWLAMVAYGRDGFAGIVRANCDQAADLAQWVRGHERLELLSEPKLNVTMLTGPGSDDDNRALLTRINATGKLFMTPTIYGGRFGFRAAFSNWRMQDHDMEIVRNAIDGVL</sequence>
<dbReference type="SUPFAM" id="SSF53383">
    <property type="entry name" value="PLP-dependent transferases"/>
    <property type="match status" value="1"/>
</dbReference>
<dbReference type="GO" id="GO:0016831">
    <property type="term" value="F:carboxy-lyase activity"/>
    <property type="evidence" value="ECO:0007669"/>
    <property type="project" value="UniProtKB-KW"/>
</dbReference>
<evidence type="ECO:0000256" key="4">
    <source>
        <dbReference type="ARBA" id="ARBA00022898"/>
    </source>
</evidence>
<dbReference type="AlphaFoldDB" id="A0A154LAG3"/>
<dbReference type="InterPro" id="IPR015421">
    <property type="entry name" value="PyrdxlP-dep_Trfase_major"/>
</dbReference>
<comment type="cofactor">
    <cofactor evidence="1 6 7">
        <name>pyridoxal 5'-phosphate</name>
        <dbReference type="ChEBI" id="CHEBI:597326"/>
    </cofactor>
</comment>
<gene>
    <name evidence="8" type="ORF">AUP42_12595</name>
</gene>
<keyword evidence="5 7" id="KW-0456">Lyase</keyword>
<dbReference type="OrthoDB" id="9803665at2"/>
<feature type="modified residue" description="N6-(pyridoxal phosphate)lysine" evidence="6">
    <location>
        <position position="313"/>
    </location>
</feature>
<reference evidence="8 9" key="1">
    <citation type="submission" date="2015-12" db="EMBL/GenBank/DDBJ databases">
        <title>Genome sequence of Thalassospira lucentensis MCCC 1A02072.</title>
        <authorList>
            <person name="Lu L."/>
            <person name="Lai Q."/>
            <person name="Shao Z."/>
            <person name="Qian P."/>
        </authorList>
    </citation>
    <scope>NUCLEOTIDE SEQUENCE [LARGE SCALE GENOMIC DNA]</scope>
    <source>
        <strain evidence="8 9">MCCC 1A02072</strain>
    </source>
</reference>
<evidence type="ECO:0000256" key="5">
    <source>
        <dbReference type="ARBA" id="ARBA00023239"/>
    </source>
</evidence>
<evidence type="ECO:0000313" key="8">
    <source>
        <dbReference type="EMBL" id="KZB68281.1"/>
    </source>
</evidence>